<feature type="chain" id="PRO_5034866719" description="5-formyltetrahydrofolate cyclo-ligase" evidence="6">
    <location>
        <begin position="22"/>
        <end position="282"/>
    </location>
</feature>
<dbReference type="GO" id="GO:0035999">
    <property type="term" value="P:tetrahydrofolate interconversion"/>
    <property type="evidence" value="ECO:0007669"/>
    <property type="project" value="TreeGrafter"/>
</dbReference>
<evidence type="ECO:0000256" key="3">
    <source>
        <dbReference type="ARBA" id="ARBA00022840"/>
    </source>
</evidence>
<evidence type="ECO:0000256" key="4">
    <source>
        <dbReference type="ARBA" id="ARBA00036539"/>
    </source>
</evidence>
<evidence type="ECO:0000256" key="2">
    <source>
        <dbReference type="ARBA" id="ARBA00022741"/>
    </source>
</evidence>
<keyword evidence="7" id="KW-0436">Ligase</keyword>
<dbReference type="GO" id="GO:0005524">
    <property type="term" value="F:ATP binding"/>
    <property type="evidence" value="ECO:0007669"/>
    <property type="project" value="UniProtKB-KW"/>
</dbReference>
<comment type="similarity">
    <text evidence="1">Belongs to the 5-formyltetrahydrofolate cyclo-ligase family.</text>
</comment>
<evidence type="ECO:0000256" key="1">
    <source>
        <dbReference type="ARBA" id="ARBA00010638"/>
    </source>
</evidence>
<keyword evidence="2" id="KW-0547">Nucleotide-binding</keyword>
<name>A0A8D8R926_9HEMI</name>
<proteinExistence type="inferred from homology"/>
<keyword evidence="3" id="KW-0067">ATP-binding</keyword>
<organism evidence="7">
    <name type="scientific">Cacopsylla melanoneura</name>
    <dbReference type="NCBI Taxonomy" id="428564"/>
    <lineage>
        <taxon>Eukaryota</taxon>
        <taxon>Metazoa</taxon>
        <taxon>Ecdysozoa</taxon>
        <taxon>Arthropoda</taxon>
        <taxon>Hexapoda</taxon>
        <taxon>Insecta</taxon>
        <taxon>Pterygota</taxon>
        <taxon>Neoptera</taxon>
        <taxon>Paraneoptera</taxon>
        <taxon>Hemiptera</taxon>
        <taxon>Sternorrhyncha</taxon>
        <taxon>Psylloidea</taxon>
        <taxon>Psyllidae</taxon>
        <taxon>Psyllinae</taxon>
        <taxon>Cacopsylla</taxon>
    </lineage>
</organism>
<comment type="catalytic activity">
    <reaction evidence="4">
        <text>(6S)-5-formyl-5,6,7,8-tetrahydrofolate + ATP = (6R)-5,10-methenyltetrahydrofolate + ADP + phosphate</text>
        <dbReference type="Rhea" id="RHEA:10488"/>
        <dbReference type="ChEBI" id="CHEBI:30616"/>
        <dbReference type="ChEBI" id="CHEBI:43474"/>
        <dbReference type="ChEBI" id="CHEBI:57455"/>
        <dbReference type="ChEBI" id="CHEBI:57457"/>
        <dbReference type="ChEBI" id="CHEBI:456216"/>
        <dbReference type="EC" id="6.3.3.2"/>
    </reaction>
</comment>
<dbReference type="InterPro" id="IPR002698">
    <property type="entry name" value="FTHF_cligase"/>
</dbReference>
<dbReference type="AlphaFoldDB" id="A0A8D8R926"/>
<reference evidence="7" key="1">
    <citation type="submission" date="2021-05" db="EMBL/GenBank/DDBJ databases">
        <authorList>
            <person name="Alioto T."/>
            <person name="Alioto T."/>
            <person name="Gomez Garrido J."/>
        </authorList>
    </citation>
    <scope>NUCLEOTIDE SEQUENCE</scope>
</reference>
<dbReference type="InterPro" id="IPR024185">
    <property type="entry name" value="FTHF_cligase-like_sf"/>
</dbReference>
<evidence type="ECO:0000313" key="7">
    <source>
        <dbReference type="EMBL" id="CAG6645946.1"/>
    </source>
</evidence>
<dbReference type="Pfam" id="PF01812">
    <property type="entry name" value="5-FTHF_cyc-lig"/>
    <property type="match status" value="1"/>
</dbReference>
<keyword evidence="6" id="KW-0732">Signal</keyword>
<dbReference type="PANTHER" id="PTHR23407:SF1">
    <property type="entry name" value="5-FORMYLTETRAHYDROFOLATE CYCLO-LIGASE"/>
    <property type="match status" value="1"/>
</dbReference>
<feature type="signal peptide" evidence="6">
    <location>
        <begin position="1"/>
        <end position="21"/>
    </location>
</feature>
<dbReference type="GO" id="GO:0009396">
    <property type="term" value="P:folic acid-containing compound biosynthetic process"/>
    <property type="evidence" value="ECO:0007669"/>
    <property type="project" value="TreeGrafter"/>
</dbReference>
<dbReference type="EC" id="6.3.3.2" evidence="5"/>
<evidence type="ECO:0000256" key="5">
    <source>
        <dbReference type="ARBA" id="ARBA00038966"/>
    </source>
</evidence>
<dbReference type="GO" id="GO:0005739">
    <property type="term" value="C:mitochondrion"/>
    <property type="evidence" value="ECO:0007669"/>
    <property type="project" value="TreeGrafter"/>
</dbReference>
<dbReference type="GO" id="GO:0030272">
    <property type="term" value="F:5-formyltetrahydrofolate cyclo-ligase activity"/>
    <property type="evidence" value="ECO:0007669"/>
    <property type="project" value="UniProtKB-EC"/>
</dbReference>
<sequence>MWTSRFFCVCLICIIFELNISEYSASQKVRKKSRKMSKRQYIFRRSQTNLKSLHDSPLKLDVALKGEKNKPVAGRKDPSLLKIALRQQVDNLVSNMTQKRQKEESDIVHELLLEHPFYKNSTRIGIFMGKADEIRTKKIIKDICNDNKQCFIPWIRPPDGPEDKPLMTFLKLDYEDIKKFSRDRDKVYVRLFPAMSTDAFKYSGKGLDLIIVPGRAFTRDGKRLGRGDTMWSKFLTYFLKKKYPNCKTLGLALSCQIVTDMPMDKHSVKVDDVIYADPGELR</sequence>
<dbReference type="SUPFAM" id="SSF100950">
    <property type="entry name" value="NagB/RpiA/CoA transferase-like"/>
    <property type="match status" value="1"/>
</dbReference>
<dbReference type="InterPro" id="IPR037171">
    <property type="entry name" value="NagB/RpiA_transferase-like"/>
</dbReference>
<dbReference type="EMBL" id="HBUF01139169">
    <property type="protein sequence ID" value="CAG6645946.1"/>
    <property type="molecule type" value="Transcribed_RNA"/>
</dbReference>
<accession>A0A8D8R926</accession>
<dbReference type="Gene3D" id="3.40.50.10420">
    <property type="entry name" value="NagB/RpiA/CoA transferase-like"/>
    <property type="match status" value="1"/>
</dbReference>
<dbReference type="PANTHER" id="PTHR23407">
    <property type="entry name" value="ATPASE INHIBITOR/5-FORMYLTETRAHYDROFOLATE CYCLO-LIGASE"/>
    <property type="match status" value="1"/>
</dbReference>
<protein>
    <recommendedName>
        <fullName evidence="5">5-formyltetrahydrofolate cyclo-ligase</fullName>
        <ecNumber evidence="5">6.3.3.2</ecNumber>
    </recommendedName>
</protein>
<evidence type="ECO:0000256" key="6">
    <source>
        <dbReference type="SAM" id="SignalP"/>
    </source>
</evidence>